<evidence type="ECO:0000259" key="21">
    <source>
        <dbReference type="Pfam" id="PF13807"/>
    </source>
</evidence>
<dbReference type="Gene3D" id="3.40.50.300">
    <property type="entry name" value="P-loop containing nucleotide triphosphate hydrolases"/>
    <property type="match status" value="1"/>
</dbReference>
<keyword evidence="7" id="KW-0808">Transferase</keyword>
<evidence type="ECO:0000256" key="18">
    <source>
        <dbReference type="SAM" id="Phobius"/>
    </source>
</evidence>
<evidence type="ECO:0000256" key="14">
    <source>
        <dbReference type="ARBA" id="ARBA00023137"/>
    </source>
</evidence>
<keyword evidence="8 18" id="KW-0812">Transmembrane</keyword>
<dbReference type="OrthoDB" id="9775724at2"/>
<evidence type="ECO:0000313" key="23">
    <source>
        <dbReference type="Proteomes" id="UP000198658"/>
    </source>
</evidence>
<dbReference type="Pfam" id="PF02706">
    <property type="entry name" value="Wzz"/>
    <property type="match status" value="1"/>
</dbReference>
<dbReference type="FunFam" id="3.40.50.300:FF:000527">
    <property type="entry name" value="Tyrosine-protein kinase etk"/>
    <property type="match status" value="1"/>
</dbReference>
<feature type="domain" description="Polysaccharide chain length determinant N-terminal" evidence="19">
    <location>
        <begin position="19"/>
        <end position="108"/>
    </location>
</feature>
<evidence type="ECO:0000256" key="7">
    <source>
        <dbReference type="ARBA" id="ARBA00022679"/>
    </source>
</evidence>
<dbReference type="Pfam" id="PF13614">
    <property type="entry name" value="AAA_31"/>
    <property type="match status" value="1"/>
</dbReference>
<dbReference type="InterPro" id="IPR025669">
    <property type="entry name" value="AAA_dom"/>
</dbReference>
<dbReference type="InterPro" id="IPR027417">
    <property type="entry name" value="P-loop_NTPase"/>
</dbReference>
<organism evidence="22 23">
    <name type="scientific">Microbulbifer marinus</name>
    <dbReference type="NCBI Taxonomy" id="658218"/>
    <lineage>
        <taxon>Bacteria</taxon>
        <taxon>Pseudomonadati</taxon>
        <taxon>Pseudomonadota</taxon>
        <taxon>Gammaproteobacteria</taxon>
        <taxon>Cellvibrionales</taxon>
        <taxon>Microbulbiferaceae</taxon>
        <taxon>Microbulbifer</taxon>
    </lineage>
</organism>
<dbReference type="STRING" id="658218.SAMN05216562_2703"/>
<dbReference type="GO" id="GO:0004715">
    <property type="term" value="F:non-membrane spanning protein tyrosine kinase activity"/>
    <property type="evidence" value="ECO:0007669"/>
    <property type="project" value="UniProtKB-EC"/>
</dbReference>
<dbReference type="EMBL" id="FNQO01000003">
    <property type="protein sequence ID" value="SEA33881.1"/>
    <property type="molecule type" value="Genomic_DNA"/>
</dbReference>
<evidence type="ECO:0000259" key="20">
    <source>
        <dbReference type="Pfam" id="PF13614"/>
    </source>
</evidence>
<evidence type="ECO:0000313" key="22">
    <source>
        <dbReference type="EMBL" id="SEA33881.1"/>
    </source>
</evidence>
<feature type="domain" description="Tyrosine-protein kinase G-rich" evidence="21">
    <location>
        <begin position="394"/>
        <end position="465"/>
    </location>
</feature>
<sequence>MNAQINSINQERLLQEEVIDLRQYWRIVDRFKWRIAALSVAVAMLTAMVVFSMTPRYQATATLMIEAEQAKALSIEEVYGLDSSRKEYFLTQFEILKSRKIAERVVERLELTSHRLFDPEQQEPSLKDEVKSWLPFLPQQEPLSEEELAERKLESVTSAVSANLTVSPVRNTQLVKITFESESPELAAQVANTVAEVFIESHLEAKLEMTQQATSWLNSRLDGLRVKLEASEAELQAFQESEGLVDVKGVQGLAAQELNEITTQLMQARKEVKQAESIYQLVQTRGNDINALANLPEVLNHQVIQNVKQAEIEAQRKVSELARRYGPKHPKMIAARDQLESVHSKLRSEVRQLVAGIQNDYDAIKSNERALERELAQAKNEYQHISRKETRYNELKREVDVNRQLYNAFLTRFKETSETSDFEAANARLTDPATPPRVPAKPKKKLIVALALVVSAMFGVMLAFLMEALNDGIRNPEDVENKLGQRMIGLLPWVKHDKEQRLSLATFFESSQHSFSEAVRTLRTSLVLSHLEKPAKVISVTSSVPGEGKTTVAENLGFALAQMEKVILIDADMRRPSVGKDFDLPVYHPGLSNLIAGSNTLAECVYSDEKSGLDVMPAGAVPPNPQELLSSPRFAKALQVLMDKYDRVIIDTAPAQVVSDALIVSRVADSMLYVVKADSTRQKMITNGIGRLLQVGAKLDGVVLNQVDTDSKASYYGEYYGYAGDYSYGDRTEQDHAAAAQAQSKKGAAAKDLEVA</sequence>
<dbReference type="InterPro" id="IPR003856">
    <property type="entry name" value="LPS_length_determ_N"/>
</dbReference>
<comment type="catalytic activity">
    <reaction evidence="15">
        <text>L-tyrosyl-[protein] + ATP = O-phospho-L-tyrosyl-[protein] + ADP + H(+)</text>
        <dbReference type="Rhea" id="RHEA:10596"/>
        <dbReference type="Rhea" id="RHEA-COMP:10136"/>
        <dbReference type="Rhea" id="RHEA-COMP:20101"/>
        <dbReference type="ChEBI" id="CHEBI:15378"/>
        <dbReference type="ChEBI" id="CHEBI:30616"/>
        <dbReference type="ChEBI" id="CHEBI:46858"/>
        <dbReference type="ChEBI" id="CHEBI:61978"/>
        <dbReference type="ChEBI" id="CHEBI:456216"/>
        <dbReference type="EC" id="2.7.10.2"/>
    </reaction>
</comment>
<dbReference type="NCBIfam" id="TIGR01007">
    <property type="entry name" value="eps_fam"/>
    <property type="match status" value="1"/>
</dbReference>
<keyword evidence="23" id="KW-1185">Reference proteome</keyword>
<dbReference type="GO" id="GO:0042802">
    <property type="term" value="F:identical protein binding"/>
    <property type="evidence" value="ECO:0007669"/>
    <property type="project" value="UniProtKB-ARBA"/>
</dbReference>
<keyword evidence="10" id="KW-0418">Kinase</keyword>
<dbReference type="EC" id="2.7.10.2" evidence="4"/>
<keyword evidence="6" id="KW-0997">Cell inner membrane</keyword>
<dbReference type="PANTHER" id="PTHR32309">
    <property type="entry name" value="TYROSINE-PROTEIN KINASE"/>
    <property type="match status" value="1"/>
</dbReference>
<evidence type="ECO:0000256" key="17">
    <source>
        <dbReference type="SAM" id="MobiDB-lite"/>
    </source>
</evidence>
<dbReference type="AlphaFoldDB" id="A0A1H4ADU0"/>
<dbReference type="InterPro" id="IPR005702">
    <property type="entry name" value="Wzc-like_C"/>
</dbReference>
<evidence type="ECO:0000256" key="5">
    <source>
        <dbReference type="ARBA" id="ARBA00022475"/>
    </source>
</evidence>
<dbReference type="GO" id="GO:0005524">
    <property type="term" value="F:ATP binding"/>
    <property type="evidence" value="ECO:0007669"/>
    <property type="project" value="UniProtKB-KW"/>
</dbReference>
<dbReference type="RefSeq" id="WP_091389514.1">
    <property type="nucleotide sequence ID" value="NZ_FNQO01000003.1"/>
</dbReference>
<feature type="coiled-coil region" evidence="16">
    <location>
        <begin position="354"/>
        <end position="398"/>
    </location>
</feature>
<keyword evidence="11" id="KW-0067">ATP-binding</keyword>
<feature type="domain" description="AAA" evidence="20">
    <location>
        <begin position="535"/>
        <end position="678"/>
    </location>
</feature>
<keyword evidence="5" id="KW-1003">Cell membrane</keyword>
<accession>A0A1H4ADU0</accession>
<proteinExistence type="inferred from homology"/>
<evidence type="ECO:0000256" key="16">
    <source>
        <dbReference type="SAM" id="Coils"/>
    </source>
</evidence>
<evidence type="ECO:0000256" key="3">
    <source>
        <dbReference type="ARBA" id="ARBA00008883"/>
    </source>
</evidence>
<evidence type="ECO:0000256" key="2">
    <source>
        <dbReference type="ARBA" id="ARBA00007316"/>
    </source>
</evidence>
<dbReference type="CDD" id="cd05387">
    <property type="entry name" value="BY-kinase"/>
    <property type="match status" value="1"/>
</dbReference>
<evidence type="ECO:0000256" key="15">
    <source>
        <dbReference type="ARBA" id="ARBA00051245"/>
    </source>
</evidence>
<evidence type="ECO:0000256" key="6">
    <source>
        <dbReference type="ARBA" id="ARBA00022519"/>
    </source>
</evidence>
<dbReference type="SUPFAM" id="SSF52540">
    <property type="entry name" value="P-loop containing nucleoside triphosphate hydrolases"/>
    <property type="match status" value="1"/>
</dbReference>
<feature type="coiled-coil region" evidence="16">
    <location>
        <begin position="221"/>
        <end position="324"/>
    </location>
</feature>
<keyword evidence="9" id="KW-0547">Nucleotide-binding</keyword>
<feature type="region of interest" description="Disordered" evidence="17">
    <location>
        <begin position="737"/>
        <end position="756"/>
    </location>
</feature>
<feature type="transmembrane region" description="Helical" evidence="18">
    <location>
        <begin position="33"/>
        <end position="54"/>
    </location>
</feature>
<name>A0A1H4ADU0_9GAMM</name>
<keyword evidence="13 18" id="KW-0472">Membrane</keyword>
<evidence type="ECO:0000256" key="12">
    <source>
        <dbReference type="ARBA" id="ARBA00022989"/>
    </source>
</evidence>
<comment type="similarity">
    <text evidence="3">Belongs to the etk/wzc family.</text>
</comment>
<evidence type="ECO:0000256" key="8">
    <source>
        <dbReference type="ARBA" id="ARBA00022692"/>
    </source>
</evidence>
<evidence type="ECO:0000256" key="10">
    <source>
        <dbReference type="ARBA" id="ARBA00022777"/>
    </source>
</evidence>
<evidence type="ECO:0000256" key="9">
    <source>
        <dbReference type="ARBA" id="ARBA00022741"/>
    </source>
</evidence>
<keyword evidence="16" id="KW-0175">Coiled coil</keyword>
<comment type="subcellular location">
    <subcellularLocation>
        <location evidence="1">Cell inner membrane</location>
        <topology evidence="1">Multi-pass membrane protein</topology>
    </subcellularLocation>
</comment>
<dbReference type="InterPro" id="IPR050445">
    <property type="entry name" value="Bact_polysacc_biosynth/exp"/>
</dbReference>
<dbReference type="Pfam" id="PF13807">
    <property type="entry name" value="GNVR"/>
    <property type="match status" value="1"/>
</dbReference>
<feature type="transmembrane region" description="Helical" evidence="18">
    <location>
        <begin position="446"/>
        <end position="466"/>
    </location>
</feature>
<dbReference type="PANTHER" id="PTHR32309:SF13">
    <property type="entry name" value="FERRIC ENTEROBACTIN TRANSPORT PROTEIN FEPE"/>
    <property type="match status" value="1"/>
</dbReference>
<gene>
    <name evidence="22" type="ORF">SAMN05216562_2703</name>
</gene>
<dbReference type="GO" id="GO:0005886">
    <property type="term" value="C:plasma membrane"/>
    <property type="evidence" value="ECO:0007669"/>
    <property type="project" value="UniProtKB-SubCell"/>
</dbReference>
<evidence type="ECO:0000256" key="1">
    <source>
        <dbReference type="ARBA" id="ARBA00004429"/>
    </source>
</evidence>
<evidence type="ECO:0000256" key="13">
    <source>
        <dbReference type="ARBA" id="ARBA00023136"/>
    </source>
</evidence>
<feature type="compositionally biased region" description="Low complexity" evidence="17">
    <location>
        <begin position="737"/>
        <end position="747"/>
    </location>
</feature>
<reference evidence="23" key="1">
    <citation type="submission" date="2016-10" db="EMBL/GenBank/DDBJ databases">
        <authorList>
            <person name="Varghese N."/>
            <person name="Submissions S."/>
        </authorList>
    </citation>
    <scope>NUCLEOTIDE SEQUENCE [LARGE SCALE GENOMIC DNA]</scope>
    <source>
        <strain evidence="23">CGMCC 1.10657</strain>
    </source>
</reference>
<evidence type="ECO:0000259" key="19">
    <source>
        <dbReference type="Pfam" id="PF02706"/>
    </source>
</evidence>
<evidence type="ECO:0000256" key="11">
    <source>
        <dbReference type="ARBA" id="ARBA00022840"/>
    </source>
</evidence>
<comment type="similarity">
    <text evidence="2">Belongs to the CpsD/CapB family.</text>
</comment>
<dbReference type="InterPro" id="IPR032807">
    <property type="entry name" value="GNVR"/>
</dbReference>
<keyword evidence="12 18" id="KW-1133">Transmembrane helix</keyword>
<dbReference type="Proteomes" id="UP000198658">
    <property type="component" value="Unassembled WGS sequence"/>
</dbReference>
<protein>
    <recommendedName>
        <fullName evidence="4">non-specific protein-tyrosine kinase</fullName>
        <ecNumber evidence="4">2.7.10.2</ecNumber>
    </recommendedName>
</protein>
<keyword evidence="14" id="KW-0829">Tyrosine-protein kinase</keyword>
<evidence type="ECO:0000256" key="4">
    <source>
        <dbReference type="ARBA" id="ARBA00011903"/>
    </source>
</evidence>